<comment type="caution">
    <text evidence="1">The sequence shown here is derived from an EMBL/GenBank/DDBJ whole genome shotgun (WGS) entry which is preliminary data.</text>
</comment>
<dbReference type="EMBL" id="JAENIK010000004">
    <property type="protein sequence ID" value="MBK1814860.1"/>
    <property type="molecule type" value="Genomic_DNA"/>
</dbReference>
<proteinExistence type="predicted"/>
<dbReference type="AlphaFoldDB" id="A0A934R3L8"/>
<reference evidence="1" key="1">
    <citation type="submission" date="2021-01" db="EMBL/GenBank/DDBJ databases">
        <title>Modified the classification status of verrucomicrobia.</title>
        <authorList>
            <person name="Feng X."/>
        </authorList>
    </citation>
    <scope>NUCLEOTIDE SEQUENCE</scope>
    <source>
        <strain evidence="1">JCM 18052</strain>
    </source>
</reference>
<evidence type="ECO:0000313" key="2">
    <source>
        <dbReference type="Proteomes" id="UP000600139"/>
    </source>
</evidence>
<gene>
    <name evidence="1" type="ORF">JIN84_04490</name>
</gene>
<accession>A0A934R3L8</accession>
<evidence type="ECO:0000313" key="1">
    <source>
        <dbReference type="EMBL" id="MBK1814860.1"/>
    </source>
</evidence>
<protein>
    <submittedName>
        <fullName evidence="1">Uncharacterized protein</fullName>
    </submittedName>
</protein>
<dbReference type="RefSeq" id="WP_200349809.1">
    <property type="nucleotide sequence ID" value="NZ_BAABHZ010000010.1"/>
</dbReference>
<keyword evidence="2" id="KW-1185">Reference proteome</keyword>
<name>A0A934R3L8_9BACT</name>
<sequence length="82" mass="9194">MAKNYQITLGELDLGQLLGGLEARMESWERTAEYLRDGCIPDNGDFLIEECSDVEEAEKVAEHFRSIIDNISKQMEAQNGAS</sequence>
<organism evidence="1 2">
    <name type="scientific">Luteolibacter yonseiensis</name>
    <dbReference type="NCBI Taxonomy" id="1144680"/>
    <lineage>
        <taxon>Bacteria</taxon>
        <taxon>Pseudomonadati</taxon>
        <taxon>Verrucomicrobiota</taxon>
        <taxon>Verrucomicrobiia</taxon>
        <taxon>Verrucomicrobiales</taxon>
        <taxon>Verrucomicrobiaceae</taxon>
        <taxon>Luteolibacter</taxon>
    </lineage>
</organism>
<dbReference type="Proteomes" id="UP000600139">
    <property type="component" value="Unassembled WGS sequence"/>
</dbReference>